<dbReference type="InterPro" id="IPR000432">
    <property type="entry name" value="DNA_mismatch_repair_MutS_C"/>
</dbReference>
<dbReference type="PROSITE" id="PS00486">
    <property type="entry name" value="DNA_MISMATCH_REPAIR_2"/>
    <property type="match status" value="1"/>
</dbReference>
<accession>A0A1Y2GXS2</accession>
<dbReference type="GO" id="GO:0140664">
    <property type="term" value="F:ATP-dependent DNA damage sensor activity"/>
    <property type="evidence" value="ECO:0007669"/>
    <property type="project" value="InterPro"/>
</dbReference>
<feature type="domain" description="DNA mismatch repair proteins mutS family" evidence="6">
    <location>
        <begin position="673"/>
        <end position="689"/>
    </location>
</feature>
<feature type="non-terminal residue" evidence="7">
    <location>
        <position position="916"/>
    </location>
</feature>
<dbReference type="Pfam" id="PF05192">
    <property type="entry name" value="MutS_III"/>
    <property type="match status" value="1"/>
</dbReference>
<evidence type="ECO:0000313" key="7">
    <source>
        <dbReference type="EMBL" id="ORZ26614.1"/>
    </source>
</evidence>
<dbReference type="EMBL" id="MCFF01000006">
    <property type="protein sequence ID" value="ORZ26614.1"/>
    <property type="molecule type" value="Genomic_DNA"/>
</dbReference>
<evidence type="ECO:0000256" key="5">
    <source>
        <dbReference type="SAM" id="MobiDB-lite"/>
    </source>
</evidence>
<comment type="caution">
    <text evidence="7">The sequence shown here is derived from an EMBL/GenBank/DDBJ whole genome shotgun (WGS) entry which is preliminary data.</text>
</comment>
<evidence type="ECO:0000313" key="8">
    <source>
        <dbReference type="Proteomes" id="UP000193648"/>
    </source>
</evidence>
<keyword evidence="3" id="KW-0067">ATP-binding</keyword>
<evidence type="ECO:0000256" key="1">
    <source>
        <dbReference type="ARBA" id="ARBA00006271"/>
    </source>
</evidence>
<comment type="similarity">
    <text evidence="1">Belongs to the DNA mismatch repair MutS family.</text>
</comment>
<proteinExistence type="inferred from homology"/>
<dbReference type="SMART" id="SM00533">
    <property type="entry name" value="MUTSd"/>
    <property type="match status" value="1"/>
</dbReference>
<dbReference type="GeneID" id="33563701"/>
<dbReference type="SUPFAM" id="SSF48334">
    <property type="entry name" value="DNA repair protein MutS, domain III"/>
    <property type="match status" value="1"/>
</dbReference>
<sequence length="916" mass="102773">MAVNFKGRTMGCSYYDVQLSKLFVMQDMIECNAAAMIEIVKSQVRPTLILINTRLDESVVEVLKLDCTGREPKIEVRPSGDFSYSMAKAKLISVWISIKRSQKRRFGEQSEPDDKLEQNQPPLSEMNDSTQREAQSHLSNAIDLQSTESVACAGALIGFITRHEAPHRIVGGGQSTMIMAIGSFSMDAFMFINPNSLSSLQIFEDETHPSMHNSIRGRKEGLSVYGILNQTKTPQGRYLLKQWLLRPSLDLNVIIARHKAVECFVRTDNQHIVKQLVSYLSHIKNMSKVLQALPRNATLTGWQSILQFVYYSLKIYNDVQGLYLGELYITKAVRNKAVEEKIAKLRENTLDFDESMIEGRCVVKHNVDEELDRMRSTYHGLDSFLSECAREISATIPSEFTSTINVIYFPQLGYLITVPLNPNWKTEQDFYLEGLTFQVTSTLQANLFIYSRLIELDEHIGDIHGLIVDREIEILQSLQERILEYSELLVTCSNLCAELDVLVSFAQVARLRSYHRPIMTDENVLHITNGRHPLQELVVNSFVPNDTQLGELYTASSTRAVASTAKGSATEHLIAEDIADVRYKNDPLPLNNQVMLLSGANSSGKSVYLKQVALITYMAHIGSFVPAESAVVGLTDKILTRLQTRETVSSIQSAFMTDLQQVSMALKHATKRSLVILDEFGKGTISTDGAGMFCGVIEHFAKRTHDRPRVLATTHFHECFENHLLNLSLPISLYTMEVLQGSSGLEVTFLFRVIPGKTPSSLGPTCAAMAGMPASIVQRGIELSTLFRRYEKVIPVLTERETAMQRMYEQLTGMLLHLDLDKDLDMLSDDNDNDDENRGKYLPTGLENGIVRELPTHNLSVHDTIAIQGTETETEESNKDSILYVDGNISKGSGVGRKRKRRDNEGAMKEKQRHGG</sequence>
<dbReference type="STRING" id="64571.A0A1Y2GXS2"/>
<evidence type="ECO:0000256" key="2">
    <source>
        <dbReference type="ARBA" id="ARBA00022741"/>
    </source>
</evidence>
<feature type="region of interest" description="Disordered" evidence="5">
    <location>
        <begin position="105"/>
        <end position="139"/>
    </location>
</feature>
<dbReference type="GO" id="GO:0005524">
    <property type="term" value="F:ATP binding"/>
    <property type="evidence" value="ECO:0007669"/>
    <property type="project" value="UniProtKB-KW"/>
</dbReference>
<dbReference type="InterPro" id="IPR036187">
    <property type="entry name" value="DNA_mismatch_repair_MutS_sf"/>
</dbReference>
<dbReference type="Gene3D" id="1.10.1420.10">
    <property type="match status" value="1"/>
</dbReference>
<dbReference type="AlphaFoldDB" id="A0A1Y2GXS2"/>
<keyword evidence="4" id="KW-0238">DNA-binding</keyword>
<name>A0A1Y2GXS2_9FUNG</name>
<dbReference type="PANTHER" id="PTHR11361:SF20">
    <property type="entry name" value="MUTS PROTEIN HOMOLOG 5"/>
    <property type="match status" value="1"/>
</dbReference>
<organism evidence="7 8">
    <name type="scientific">Lobosporangium transversale</name>
    <dbReference type="NCBI Taxonomy" id="64571"/>
    <lineage>
        <taxon>Eukaryota</taxon>
        <taxon>Fungi</taxon>
        <taxon>Fungi incertae sedis</taxon>
        <taxon>Mucoromycota</taxon>
        <taxon>Mortierellomycotina</taxon>
        <taxon>Mortierellomycetes</taxon>
        <taxon>Mortierellales</taxon>
        <taxon>Mortierellaceae</taxon>
        <taxon>Lobosporangium</taxon>
    </lineage>
</organism>
<keyword evidence="8" id="KW-1185">Reference proteome</keyword>
<dbReference type="InterPro" id="IPR027417">
    <property type="entry name" value="P-loop_NTPase"/>
</dbReference>
<dbReference type="InParanoid" id="A0A1Y2GXS2"/>
<dbReference type="OrthoDB" id="29596at2759"/>
<dbReference type="GO" id="GO:0006298">
    <property type="term" value="P:mismatch repair"/>
    <property type="evidence" value="ECO:0007669"/>
    <property type="project" value="InterPro"/>
</dbReference>
<gene>
    <name evidence="7" type="ORF">BCR41DRAFT_332653</name>
</gene>
<dbReference type="GO" id="GO:0051026">
    <property type="term" value="P:chiasma assembly"/>
    <property type="evidence" value="ECO:0007669"/>
    <property type="project" value="TreeGrafter"/>
</dbReference>
<feature type="compositionally biased region" description="Basic and acidic residues" evidence="5">
    <location>
        <begin position="105"/>
        <end position="117"/>
    </location>
</feature>
<dbReference type="Proteomes" id="UP000193648">
    <property type="component" value="Unassembled WGS sequence"/>
</dbReference>
<dbReference type="SUPFAM" id="SSF52540">
    <property type="entry name" value="P-loop containing nucleoside triphosphate hydrolases"/>
    <property type="match status" value="1"/>
</dbReference>
<evidence type="ECO:0000259" key="6">
    <source>
        <dbReference type="PROSITE" id="PS00486"/>
    </source>
</evidence>
<dbReference type="PANTHER" id="PTHR11361">
    <property type="entry name" value="DNA MISMATCH REPAIR PROTEIN MUTS FAMILY MEMBER"/>
    <property type="match status" value="1"/>
</dbReference>
<dbReference type="InterPro" id="IPR045076">
    <property type="entry name" value="MutS"/>
</dbReference>
<evidence type="ECO:0000256" key="3">
    <source>
        <dbReference type="ARBA" id="ARBA00022840"/>
    </source>
</evidence>
<feature type="compositionally biased region" description="Polar residues" evidence="5">
    <location>
        <begin position="118"/>
        <end position="129"/>
    </location>
</feature>
<feature type="region of interest" description="Disordered" evidence="5">
    <location>
        <begin position="870"/>
        <end position="916"/>
    </location>
</feature>
<evidence type="ECO:0000256" key="4">
    <source>
        <dbReference type="ARBA" id="ARBA00023125"/>
    </source>
</evidence>
<dbReference type="CDD" id="cd03281">
    <property type="entry name" value="ABC_MSH5_euk"/>
    <property type="match status" value="1"/>
</dbReference>
<dbReference type="InterPro" id="IPR007696">
    <property type="entry name" value="DNA_mismatch_repair_MutS_core"/>
</dbReference>
<protein>
    <submittedName>
        <fullName evidence="7">DNA mismatch repair protein MutS</fullName>
    </submittedName>
</protein>
<keyword evidence="2" id="KW-0547">Nucleotide-binding</keyword>
<reference evidence="7 8" key="1">
    <citation type="submission" date="2016-07" db="EMBL/GenBank/DDBJ databases">
        <title>Pervasive Adenine N6-methylation of Active Genes in Fungi.</title>
        <authorList>
            <consortium name="DOE Joint Genome Institute"/>
            <person name="Mondo S.J."/>
            <person name="Dannebaum R.O."/>
            <person name="Kuo R.C."/>
            <person name="Labutti K."/>
            <person name="Haridas S."/>
            <person name="Kuo A."/>
            <person name="Salamov A."/>
            <person name="Ahrendt S.R."/>
            <person name="Lipzen A."/>
            <person name="Sullivan W."/>
            <person name="Andreopoulos W.B."/>
            <person name="Clum A."/>
            <person name="Lindquist E."/>
            <person name="Daum C."/>
            <person name="Ramamoorthy G.K."/>
            <person name="Gryganskyi A."/>
            <person name="Culley D."/>
            <person name="Magnuson J.K."/>
            <person name="James T.Y."/>
            <person name="O'Malley M.A."/>
            <person name="Stajich J.E."/>
            <person name="Spatafora J.W."/>
            <person name="Visel A."/>
            <person name="Grigoriev I.V."/>
        </authorList>
    </citation>
    <scope>NUCLEOTIDE SEQUENCE [LARGE SCALE GENOMIC DNA]</scope>
    <source>
        <strain evidence="7 8">NRRL 3116</strain>
    </source>
</reference>
<dbReference type="SMART" id="SM00534">
    <property type="entry name" value="MUTSac"/>
    <property type="match status" value="1"/>
</dbReference>
<dbReference type="Gene3D" id="3.40.50.300">
    <property type="entry name" value="P-loop containing nucleotide triphosphate hydrolases"/>
    <property type="match status" value="1"/>
</dbReference>
<dbReference type="RefSeq" id="XP_021884377.1">
    <property type="nucleotide sequence ID" value="XM_022021857.1"/>
</dbReference>
<dbReference type="Pfam" id="PF00488">
    <property type="entry name" value="MutS_V"/>
    <property type="match status" value="1"/>
</dbReference>
<dbReference type="GO" id="GO:0030983">
    <property type="term" value="F:mismatched DNA binding"/>
    <property type="evidence" value="ECO:0007669"/>
    <property type="project" value="InterPro"/>
</dbReference>
<dbReference type="GO" id="GO:0005634">
    <property type="term" value="C:nucleus"/>
    <property type="evidence" value="ECO:0007669"/>
    <property type="project" value="TreeGrafter"/>
</dbReference>